<dbReference type="AlphaFoldDB" id="A0A6I8MD03"/>
<dbReference type="EMBL" id="CABWIB010000001">
    <property type="protein sequence ID" value="VWL85320.1"/>
    <property type="molecule type" value="Genomic_DNA"/>
</dbReference>
<reference evidence="1 2" key="1">
    <citation type="submission" date="2019-10" db="EMBL/GenBank/DDBJ databases">
        <authorList>
            <person name="Blom J."/>
        </authorList>
    </citation>
    <scope>NUCLEOTIDE SEQUENCE [LARGE SCALE GENOMIC DNA]</scope>
    <source>
        <strain evidence="1 2">ES3154-GLU</strain>
    </source>
</reference>
<dbReference type="InterPro" id="IPR032587">
    <property type="entry name" value="DUF4911"/>
</dbReference>
<dbReference type="Pfam" id="PF16256">
    <property type="entry name" value="DUF4911"/>
    <property type="match status" value="1"/>
</dbReference>
<accession>A0A6I8MD03</accession>
<name>A0A6I8MD03_9FUSO</name>
<protein>
    <recommendedName>
        <fullName evidence="3">DUF4911 domain-containing protein</fullName>
    </recommendedName>
</protein>
<gene>
    <name evidence="1" type="ORF">OMES3154_00604</name>
</gene>
<sequence>MIDYEYIIKIDRKDIDIMNKITEAYEGIGNIRTLSASEGLVKILTNKYFLNDVDLMLEKIRKVFKINVEVLSIKKWEGEI</sequence>
<proteinExistence type="predicted"/>
<organism evidence="1 2">
    <name type="scientific">Oceanivirga miroungae</name>
    <dbReference type="NCBI Taxonomy" id="1130046"/>
    <lineage>
        <taxon>Bacteria</taxon>
        <taxon>Fusobacteriati</taxon>
        <taxon>Fusobacteriota</taxon>
        <taxon>Fusobacteriia</taxon>
        <taxon>Fusobacteriales</taxon>
        <taxon>Leptotrichiaceae</taxon>
        <taxon>Oceanivirga</taxon>
    </lineage>
</organism>
<evidence type="ECO:0008006" key="3">
    <source>
        <dbReference type="Google" id="ProtNLM"/>
    </source>
</evidence>
<evidence type="ECO:0000313" key="2">
    <source>
        <dbReference type="Proteomes" id="UP000419017"/>
    </source>
</evidence>
<dbReference type="Proteomes" id="UP000419017">
    <property type="component" value="Unassembled WGS sequence"/>
</dbReference>
<evidence type="ECO:0000313" key="1">
    <source>
        <dbReference type="EMBL" id="VWL85320.1"/>
    </source>
</evidence>
<dbReference type="RefSeq" id="WP_156683327.1">
    <property type="nucleotide sequence ID" value="NZ_CABWIB010000001.1"/>
</dbReference>
<keyword evidence="2" id="KW-1185">Reference proteome</keyword>